<organism evidence="8 9">
    <name type="scientific">Ileibacterium valens</name>
    <dbReference type="NCBI Taxonomy" id="1862668"/>
    <lineage>
        <taxon>Bacteria</taxon>
        <taxon>Bacillati</taxon>
        <taxon>Bacillota</taxon>
        <taxon>Erysipelotrichia</taxon>
        <taxon>Erysipelotrichales</taxon>
        <taxon>Erysipelotrichaceae</taxon>
        <taxon>Ileibacterium</taxon>
    </lineage>
</organism>
<dbReference type="OrthoDB" id="9803541at2"/>
<evidence type="ECO:0000256" key="5">
    <source>
        <dbReference type="ARBA" id="ARBA00035171"/>
    </source>
</evidence>
<comment type="function">
    <text evidence="1 6 7">This protein is located at the 30S-50S ribosomal subunit interface and may play a role in the structure and function of the aminoacyl-tRNA binding site.</text>
</comment>
<dbReference type="GO" id="GO:0003735">
    <property type="term" value="F:structural constituent of ribosome"/>
    <property type="evidence" value="ECO:0007669"/>
    <property type="project" value="InterPro"/>
</dbReference>
<name>A0A1U7NHB9_9FIRM</name>
<protein>
    <recommendedName>
        <fullName evidence="5 6">Large ribosomal subunit protein bL19</fullName>
    </recommendedName>
</protein>
<evidence type="ECO:0000256" key="1">
    <source>
        <dbReference type="ARBA" id="ARBA00002349"/>
    </source>
</evidence>
<dbReference type="InterPro" id="IPR038657">
    <property type="entry name" value="Ribosomal_bL19_sf"/>
</dbReference>
<comment type="caution">
    <text evidence="8">The sequence shown here is derived from an EMBL/GenBank/DDBJ whole genome shotgun (WGS) entry which is preliminary data.</text>
</comment>
<dbReference type="RefSeq" id="WP_075818544.1">
    <property type="nucleotide sequence ID" value="NZ_CAJUTZ010000059.1"/>
</dbReference>
<dbReference type="SUPFAM" id="SSF50104">
    <property type="entry name" value="Translation proteins SH3-like domain"/>
    <property type="match status" value="1"/>
</dbReference>
<dbReference type="InterPro" id="IPR008991">
    <property type="entry name" value="Translation_prot_SH3-like_sf"/>
</dbReference>
<dbReference type="EMBL" id="MPJW01000092">
    <property type="protein sequence ID" value="OLU41033.1"/>
    <property type="molecule type" value="Genomic_DNA"/>
</dbReference>
<dbReference type="Gene3D" id="2.30.30.790">
    <property type="match status" value="1"/>
</dbReference>
<comment type="similarity">
    <text evidence="2 6 7">Belongs to the bacterial ribosomal protein bL19 family.</text>
</comment>
<evidence type="ECO:0000256" key="4">
    <source>
        <dbReference type="ARBA" id="ARBA00023274"/>
    </source>
</evidence>
<dbReference type="PRINTS" id="PR00061">
    <property type="entry name" value="RIBOSOMALL19"/>
</dbReference>
<evidence type="ECO:0000256" key="7">
    <source>
        <dbReference type="RuleBase" id="RU000559"/>
    </source>
</evidence>
<proteinExistence type="inferred from homology"/>
<keyword evidence="9" id="KW-1185">Reference proteome</keyword>
<keyword evidence="3 6" id="KW-0689">Ribosomal protein</keyword>
<dbReference type="HAMAP" id="MF_00402">
    <property type="entry name" value="Ribosomal_bL19"/>
    <property type="match status" value="1"/>
</dbReference>
<dbReference type="NCBIfam" id="TIGR01024">
    <property type="entry name" value="rplS_bact"/>
    <property type="match status" value="1"/>
</dbReference>
<evidence type="ECO:0000256" key="2">
    <source>
        <dbReference type="ARBA" id="ARBA00005781"/>
    </source>
</evidence>
<evidence type="ECO:0000313" key="8">
    <source>
        <dbReference type="EMBL" id="OLU41033.1"/>
    </source>
</evidence>
<dbReference type="PANTHER" id="PTHR15680">
    <property type="entry name" value="RIBOSOMAL PROTEIN L19"/>
    <property type="match status" value="1"/>
</dbReference>
<accession>A0A1U7NHB9</accession>
<dbReference type="AlphaFoldDB" id="A0A1U7NHB9"/>
<evidence type="ECO:0000256" key="3">
    <source>
        <dbReference type="ARBA" id="ARBA00022980"/>
    </source>
</evidence>
<sequence length="116" mass="13275">MNLNLVQDITKNQLKKDIPDFRSGSTVRVHVKIKEGDKTRIQVFEGVVTERSGGGVAENFTVRKISNGVGVERKFPIHSPIIDKIEVVRHGKVRRNKLRYLRNRSGKSARIKESRR</sequence>
<dbReference type="Proteomes" id="UP000186341">
    <property type="component" value="Unassembled WGS sequence"/>
</dbReference>
<gene>
    <name evidence="6" type="primary">rplS</name>
    <name evidence="8" type="ORF">BO222_03905</name>
</gene>
<evidence type="ECO:0000313" key="9">
    <source>
        <dbReference type="Proteomes" id="UP000186341"/>
    </source>
</evidence>
<dbReference type="PIRSF" id="PIRSF002191">
    <property type="entry name" value="Ribosomal_L19"/>
    <property type="match status" value="1"/>
</dbReference>
<dbReference type="GO" id="GO:0022625">
    <property type="term" value="C:cytosolic large ribosomal subunit"/>
    <property type="evidence" value="ECO:0007669"/>
    <property type="project" value="TreeGrafter"/>
</dbReference>
<dbReference type="PANTHER" id="PTHR15680:SF9">
    <property type="entry name" value="LARGE RIBOSOMAL SUBUNIT PROTEIN BL19M"/>
    <property type="match status" value="1"/>
</dbReference>
<dbReference type="GO" id="GO:0006412">
    <property type="term" value="P:translation"/>
    <property type="evidence" value="ECO:0007669"/>
    <property type="project" value="UniProtKB-UniRule"/>
</dbReference>
<dbReference type="GeneID" id="82202360"/>
<reference evidence="8 9" key="1">
    <citation type="submission" date="2016-11" db="EMBL/GenBank/DDBJ databases">
        <title>Description of two novel members of the family Erysipelotrichaceae: Ileibacterium lipovorans gen. nov., sp. nov. and Dubosiella newyorkensis, gen. nov., sp. nov.</title>
        <authorList>
            <person name="Cox L.M."/>
            <person name="Sohn J."/>
            <person name="Tyrrell K.L."/>
            <person name="Citron D.M."/>
            <person name="Lawson P.A."/>
            <person name="Patel N.B."/>
            <person name="Iizumi T."/>
            <person name="Perez-Perez G.I."/>
            <person name="Goldstein E.J."/>
            <person name="Blaser M.J."/>
        </authorList>
    </citation>
    <scope>NUCLEOTIDE SEQUENCE [LARGE SCALE GENOMIC DNA]</scope>
    <source>
        <strain evidence="8 9">NYU-BL-A3</strain>
    </source>
</reference>
<dbReference type="InterPro" id="IPR001857">
    <property type="entry name" value="Ribosomal_bL19"/>
</dbReference>
<keyword evidence="4 6" id="KW-0687">Ribonucleoprotein</keyword>
<dbReference type="FunFam" id="2.30.30.790:FF:000001">
    <property type="entry name" value="50S ribosomal protein L19"/>
    <property type="match status" value="1"/>
</dbReference>
<dbReference type="Pfam" id="PF01245">
    <property type="entry name" value="Ribosomal_L19"/>
    <property type="match status" value="1"/>
</dbReference>
<evidence type="ECO:0000256" key="6">
    <source>
        <dbReference type="HAMAP-Rule" id="MF_00402"/>
    </source>
</evidence>